<accession>A0A919QE55</accession>
<reference evidence="1" key="1">
    <citation type="submission" date="2021-01" db="EMBL/GenBank/DDBJ databases">
        <title>Whole genome shotgun sequence of Acrocarpospora phusangensis NBRC 108782.</title>
        <authorList>
            <person name="Komaki H."/>
            <person name="Tamura T."/>
        </authorList>
    </citation>
    <scope>NUCLEOTIDE SEQUENCE</scope>
    <source>
        <strain evidence="1">NBRC 108782</strain>
    </source>
</reference>
<organism evidence="1 2">
    <name type="scientific">Acrocarpospora phusangensis</name>
    <dbReference type="NCBI Taxonomy" id="1070424"/>
    <lineage>
        <taxon>Bacteria</taxon>
        <taxon>Bacillati</taxon>
        <taxon>Actinomycetota</taxon>
        <taxon>Actinomycetes</taxon>
        <taxon>Streptosporangiales</taxon>
        <taxon>Streptosporangiaceae</taxon>
        <taxon>Acrocarpospora</taxon>
    </lineage>
</organism>
<gene>
    <name evidence="1" type="ORF">Aph01nite_43890</name>
</gene>
<dbReference type="EMBL" id="BOOA01000035">
    <property type="protein sequence ID" value="GIH26079.1"/>
    <property type="molecule type" value="Genomic_DNA"/>
</dbReference>
<dbReference type="Proteomes" id="UP000640052">
    <property type="component" value="Unassembled WGS sequence"/>
</dbReference>
<proteinExistence type="predicted"/>
<name>A0A919QE55_9ACTN</name>
<evidence type="ECO:0000313" key="2">
    <source>
        <dbReference type="Proteomes" id="UP000640052"/>
    </source>
</evidence>
<dbReference type="RefSeq" id="WP_204042770.1">
    <property type="nucleotide sequence ID" value="NZ_BOOA01000035.1"/>
</dbReference>
<dbReference type="AlphaFoldDB" id="A0A919QE55"/>
<keyword evidence="2" id="KW-1185">Reference proteome</keyword>
<protein>
    <submittedName>
        <fullName evidence="1">Uncharacterized protein</fullName>
    </submittedName>
</protein>
<comment type="caution">
    <text evidence="1">The sequence shown here is derived from an EMBL/GenBank/DDBJ whole genome shotgun (WGS) entry which is preliminary data.</text>
</comment>
<evidence type="ECO:0000313" key="1">
    <source>
        <dbReference type="EMBL" id="GIH26079.1"/>
    </source>
</evidence>
<sequence>MWKMLRVDEDLESEKTPRWLMVFEVPQEYAPDGVYSVSIPKGLVNDWAAVFEYDMARQDHVDDLLDYLVYFAYINEALRREGRADEVLSDPLALDPGQARSMIKGQLSEFKAERPIVQEADLNRTMSATVSAGPLDVLKSAMRERIDHDLIGKNQQMMSAYRKGLER</sequence>